<evidence type="ECO:0000256" key="1">
    <source>
        <dbReference type="SAM" id="MobiDB-lite"/>
    </source>
</evidence>
<evidence type="ECO:0000313" key="3">
    <source>
        <dbReference type="EMBL" id="KAH7082160.1"/>
    </source>
</evidence>
<dbReference type="Proteomes" id="UP000813461">
    <property type="component" value="Unassembled WGS sequence"/>
</dbReference>
<keyword evidence="4" id="KW-1185">Reference proteome</keyword>
<sequence>MVVGQAQCWGSRQPPQTRLPRSRPTARFTKLYTCLTILSCFVDRTVSYEMRVHGLPNLVHPDFASSESSGTYHEDASQRSARSDSTVDTTSAHFESMMNGMAQDIFHHPTEQNFYESNWQADFASWATNKDVQQRFFQRVRGDDDEECQIAYFPVGEYPYGETCKPIEGSKDSGRMDIFGFYALDVLGWEGLRCNAKLKGCENMPSTEYIRKFFFSDPHRARRVIYTIDSFRKIFHEYSTYNEVLEAAKVQVKGYCMDFANTFFHHDTFPEKRMCTAQIIQIVMGVIAAIVAILTLGQALYAMAPMLTAQAGGWYTLSQALGVSADQAFLMSGTGFASLYSNSMTAALNGVGQTILFGATSDVITSSLGIITTAGSVAATASAHHLEVKGGAASKPGNGDMMSGGAAGFIGLTAVADTIRIALGRLPAWDATISALTDEKFWEELGKLDQTTRTTGENVAKIISNIKLPNIPDWSKIKLSSEHLGVILQRASNRTSNILSQRNHVWLVESGRRAMMKDIPAWADNGAQALPTAEETEKIGKWMQTSLEDAIITGHGQAIGSQDLNEYIATQRRNFEDKRAATELTFRSTMSSFTRSSGDNNPLPEEWGSYGHLEWVPLRDLSFNPDGESPIYHQVKVKSKTFFKKYPENNSSDWSQNDRTKTVINEDTVDDLAQENVVRLTKLFTIYPVTTPLNATDIDTVSIYGLGPRIAWRMQDEKGRAFTAKEAWSFWDKHSSEIDRRVQLLRDRKFDLSDTSIGRHVPLKFPTTTLQVAAKTSFDTMSWTSLLGTVDFEGFTSSNAPNPNSPELRWRAKPSTDLQTRLGRRDAHRIMDGVAAHEIRGTLKNLEAMDLIRIENTGGMKKVKRDGGVHGRGDIFVAEVGENFFQTHFKRNACGTKCKFSASHDRLRVIQPSVDAALKGSHYTS</sequence>
<reference evidence="3" key="1">
    <citation type="journal article" date="2021" name="Nat. Commun.">
        <title>Genetic determinants of endophytism in the Arabidopsis root mycobiome.</title>
        <authorList>
            <person name="Mesny F."/>
            <person name="Miyauchi S."/>
            <person name="Thiergart T."/>
            <person name="Pickel B."/>
            <person name="Atanasova L."/>
            <person name="Karlsson M."/>
            <person name="Huettel B."/>
            <person name="Barry K.W."/>
            <person name="Haridas S."/>
            <person name="Chen C."/>
            <person name="Bauer D."/>
            <person name="Andreopoulos W."/>
            <person name="Pangilinan J."/>
            <person name="LaButti K."/>
            <person name="Riley R."/>
            <person name="Lipzen A."/>
            <person name="Clum A."/>
            <person name="Drula E."/>
            <person name="Henrissat B."/>
            <person name="Kohler A."/>
            <person name="Grigoriev I.V."/>
            <person name="Martin F.M."/>
            <person name="Hacquard S."/>
        </authorList>
    </citation>
    <scope>NUCLEOTIDE SEQUENCE</scope>
    <source>
        <strain evidence="3">MPI-SDFR-AT-0120</strain>
    </source>
</reference>
<organism evidence="3 4">
    <name type="scientific">Paraphoma chrysanthemicola</name>
    <dbReference type="NCBI Taxonomy" id="798071"/>
    <lineage>
        <taxon>Eukaryota</taxon>
        <taxon>Fungi</taxon>
        <taxon>Dikarya</taxon>
        <taxon>Ascomycota</taxon>
        <taxon>Pezizomycotina</taxon>
        <taxon>Dothideomycetes</taxon>
        <taxon>Pleosporomycetidae</taxon>
        <taxon>Pleosporales</taxon>
        <taxon>Pleosporineae</taxon>
        <taxon>Phaeosphaeriaceae</taxon>
        <taxon>Paraphoma</taxon>
    </lineage>
</organism>
<protein>
    <submittedName>
        <fullName evidence="3">Uncharacterized protein</fullName>
    </submittedName>
</protein>
<keyword evidence="2" id="KW-0472">Membrane</keyword>
<feature type="region of interest" description="Disordered" evidence="1">
    <location>
        <begin position="1"/>
        <end position="23"/>
    </location>
</feature>
<comment type="caution">
    <text evidence="3">The sequence shown here is derived from an EMBL/GenBank/DDBJ whole genome shotgun (WGS) entry which is preliminary data.</text>
</comment>
<evidence type="ECO:0000313" key="4">
    <source>
        <dbReference type="Proteomes" id="UP000813461"/>
    </source>
</evidence>
<keyword evidence="2" id="KW-0812">Transmembrane</keyword>
<dbReference type="EMBL" id="JAGMVJ010000014">
    <property type="protein sequence ID" value="KAH7082160.1"/>
    <property type="molecule type" value="Genomic_DNA"/>
</dbReference>
<evidence type="ECO:0000256" key="2">
    <source>
        <dbReference type="SAM" id="Phobius"/>
    </source>
</evidence>
<keyword evidence="2" id="KW-1133">Transmembrane helix</keyword>
<proteinExistence type="predicted"/>
<accession>A0A8K0R3D1</accession>
<feature type="region of interest" description="Disordered" evidence="1">
    <location>
        <begin position="66"/>
        <end position="89"/>
    </location>
</feature>
<gene>
    <name evidence="3" type="ORF">FB567DRAFT_99724</name>
</gene>
<name>A0A8K0R3D1_9PLEO</name>
<dbReference type="AlphaFoldDB" id="A0A8K0R3D1"/>
<feature type="transmembrane region" description="Helical" evidence="2">
    <location>
        <begin position="279"/>
        <end position="301"/>
    </location>
</feature>
<feature type="compositionally biased region" description="Polar residues" evidence="1">
    <location>
        <begin position="78"/>
        <end position="89"/>
    </location>
</feature>